<feature type="region of interest" description="Disordered" evidence="1">
    <location>
        <begin position="119"/>
        <end position="176"/>
    </location>
</feature>
<proteinExistence type="predicted"/>
<dbReference type="SUPFAM" id="SSF55781">
    <property type="entry name" value="GAF domain-like"/>
    <property type="match status" value="1"/>
</dbReference>
<dbReference type="AlphaFoldDB" id="A0A2P2CA38"/>
<dbReference type="Gene3D" id="3.30.450.40">
    <property type="match status" value="1"/>
</dbReference>
<organism evidence="2">
    <name type="scientific">metagenome</name>
    <dbReference type="NCBI Taxonomy" id="256318"/>
    <lineage>
        <taxon>unclassified sequences</taxon>
        <taxon>metagenomes</taxon>
    </lineage>
</organism>
<evidence type="ECO:0008006" key="3">
    <source>
        <dbReference type="Google" id="ProtNLM"/>
    </source>
</evidence>
<dbReference type="EMBL" id="CZKB01000008">
    <property type="protein sequence ID" value="CUR58833.1"/>
    <property type="molecule type" value="Genomic_DNA"/>
</dbReference>
<reference evidence="2" key="1">
    <citation type="submission" date="2015-08" db="EMBL/GenBank/DDBJ databases">
        <authorList>
            <person name="Babu N.S."/>
            <person name="Beckwith C.J."/>
            <person name="Beseler K.G."/>
            <person name="Brison A."/>
            <person name="Carone J.V."/>
            <person name="Caskin T.P."/>
            <person name="Diamond M."/>
            <person name="Durham M.E."/>
            <person name="Foxe J.M."/>
            <person name="Go M."/>
            <person name="Henderson B.A."/>
            <person name="Jones I.B."/>
            <person name="McGettigan J.A."/>
            <person name="Micheletti S.J."/>
            <person name="Nasrallah M.E."/>
            <person name="Ortiz D."/>
            <person name="Piller C.R."/>
            <person name="Privatt S.R."/>
            <person name="Schneider S.L."/>
            <person name="Sharp S."/>
            <person name="Smith T.C."/>
            <person name="Stanton J.D."/>
            <person name="Ullery H.E."/>
            <person name="Wilson R.J."/>
            <person name="Serrano M.G."/>
            <person name="Buck G."/>
            <person name="Lee V."/>
            <person name="Wang Y."/>
            <person name="Carvalho R."/>
            <person name="Voegtly L."/>
            <person name="Shi R."/>
            <person name="Duckworth R."/>
            <person name="Johnson A."/>
            <person name="Loviza R."/>
            <person name="Walstead R."/>
            <person name="Shah Z."/>
            <person name="Kiflezghi M."/>
            <person name="Wade K."/>
            <person name="Ball S.L."/>
            <person name="Bradley K.W."/>
            <person name="Asai D.J."/>
            <person name="Bowman C.A."/>
            <person name="Russell D.A."/>
            <person name="Pope W.H."/>
            <person name="Jacobs-Sera D."/>
            <person name="Hendrix R.W."/>
            <person name="Hatfull G.F."/>
        </authorList>
    </citation>
    <scope>NUCLEOTIDE SEQUENCE</scope>
</reference>
<accession>A0A2P2CA38</accession>
<name>A0A2P2CA38_9ZZZZ</name>
<feature type="compositionally biased region" description="Low complexity" evidence="1">
    <location>
        <begin position="119"/>
        <end position="145"/>
    </location>
</feature>
<protein>
    <recommendedName>
        <fullName evidence="3">GAF domain-containing protein</fullName>
    </recommendedName>
</protein>
<feature type="compositionally biased region" description="Basic residues" evidence="1">
    <location>
        <begin position="148"/>
        <end position="170"/>
    </location>
</feature>
<dbReference type="InterPro" id="IPR029016">
    <property type="entry name" value="GAF-like_dom_sf"/>
</dbReference>
<sequence length="176" mass="19332">MNMPSDLTVANQLARASESINDRGTFDETLDAIVHATHASLPEFGHISISVRNGSGRFETSAGTDQLAWELDSVQYDLGEGPCVQAIEAEPVIVVPYLRHDQRWPRYVPAAALRGCAARWRSGSSPRRGTSRDSTSTPPSATTSTRPPPRRRGSSPRTRRSSWATRRRRTSSTTPC</sequence>
<gene>
    <name evidence="2" type="ORF">NOCA1160081</name>
</gene>
<evidence type="ECO:0000256" key="1">
    <source>
        <dbReference type="SAM" id="MobiDB-lite"/>
    </source>
</evidence>
<evidence type="ECO:0000313" key="2">
    <source>
        <dbReference type="EMBL" id="CUR58833.1"/>
    </source>
</evidence>